<comment type="caution">
    <text evidence="2">The sequence shown here is derived from an EMBL/GenBank/DDBJ whole genome shotgun (WGS) entry which is preliminary data.</text>
</comment>
<proteinExistence type="predicted"/>
<evidence type="ECO:0000256" key="1">
    <source>
        <dbReference type="SAM" id="SignalP"/>
    </source>
</evidence>
<feature type="signal peptide" evidence="1">
    <location>
        <begin position="1"/>
        <end position="15"/>
    </location>
</feature>
<evidence type="ECO:0000313" key="3">
    <source>
        <dbReference type="Proteomes" id="UP001176961"/>
    </source>
</evidence>
<dbReference type="Proteomes" id="UP001176961">
    <property type="component" value="Unassembled WGS sequence"/>
</dbReference>
<organism evidence="2 3">
    <name type="scientific">Cylicocyclus nassatus</name>
    <name type="common">Nematode worm</name>
    <dbReference type="NCBI Taxonomy" id="53992"/>
    <lineage>
        <taxon>Eukaryota</taxon>
        <taxon>Metazoa</taxon>
        <taxon>Ecdysozoa</taxon>
        <taxon>Nematoda</taxon>
        <taxon>Chromadorea</taxon>
        <taxon>Rhabditida</taxon>
        <taxon>Rhabditina</taxon>
        <taxon>Rhabditomorpha</taxon>
        <taxon>Strongyloidea</taxon>
        <taxon>Strongylidae</taxon>
        <taxon>Cylicocyclus</taxon>
    </lineage>
</organism>
<name>A0AA36GK78_CYLNA</name>
<keyword evidence="3" id="KW-1185">Reference proteome</keyword>
<reference evidence="2" key="1">
    <citation type="submission" date="2023-07" db="EMBL/GenBank/DDBJ databases">
        <authorList>
            <consortium name="CYATHOMIX"/>
        </authorList>
    </citation>
    <scope>NUCLEOTIDE SEQUENCE</scope>
    <source>
        <strain evidence="2">N/A</strain>
    </source>
</reference>
<protein>
    <submittedName>
        <fullName evidence="2">Uncharacterized protein</fullName>
    </submittedName>
</protein>
<keyword evidence="1" id="KW-0732">Signal</keyword>
<gene>
    <name evidence="2" type="ORF">CYNAS_LOCUS2993</name>
</gene>
<dbReference type="EMBL" id="CATQJL010000001">
    <property type="protein sequence ID" value="CAJ0591010.1"/>
    <property type="molecule type" value="Genomic_DNA"/>
</dbReference>
<sequence>MIFWVGGLILGLTKLFYPELPRPEYPEKGDPPCKAQKVHLRRAFFTGFQLEVKSQTGHTLDPDCITAGAAQDALTTFREHDPGRGRPPHTVKINRGLQRVPLGREVARRLLNDYEGWKRVSYYELVLFQPSQAEGVMTLGWSTQPTLS</sequence>
<dbReference type="AlphaFoldDB" id="A0AA36GK78"/>
<feature type="chain" id="PRO_5041330508" evidence="1">
    <location>
        <begin position="16"/>
        <end position="148"/>
    </location>
</feature>
<evidence type="ECO:0000313" key="2">
    <source>
        <dbReference type="EMBL" id="CAJ0591010.1"/>
    </source>
</evidence>
<accession>A0AA36GK78</accession>